<dbReference type="HOGENOM" id="CLU_640667_0_0_10"/>
<dbReference type="InterPro" id="IPR036291">
    <property type="entry name" value="NAD(P)-bd_dom_sf"/>
</dbReference>
<dbReference type="PATRIC" id="fig|742725.3.peg.870"/>
<dbReference type="Pfam" id="PF01408">
    <property type="entry name" value="GFO_IDH_MocA"/>
    <property type="match status" value="1"/>
</dbReference>
<dbReference type="SUPFAM" id="SSF55347">
    <property type="entry name" value="Glyceraldehyde-3-phosphate dehydrogenase-like, C-terminal domain"/>
    <property type="match status" value="1"/>
</dbReference>
<evidence type="ECO:0008006" key="6">
    <source>
        <dbReference type="Google" id="ProtNLM"/>
    </source>
</evidence>
<dbReference type="AlphaFoldDB" id="G5H6X3"/>
<keyword evidence="5" id="KW-1185">Reference proteome</keyword>
<sequence>MSEKNKISRREFLSYSAMAGAIGALGVTPLLSACSDDKGGKNAALRDAGSVYIPELPDKAVDGKPLKAGLIGCGGRGTGAAQDFLNAADNVTVVALGDVFPDRVENARKELKEKHNIEIAAENCFVGFDAYQKVIDSGVDVVIIATPPLFRPTHFKYATEKGVHSFLEKPIAVDPEGYRMIMATAKQANAKGLCVVTGTQRHHQRAYVESFKKIVLDGMIGEITGGNVYWNQSMLWYKTRQPGWSDMEWMIRDWVNWKAMSGDHIVEQHVHNIDVFLWFSGYKPVSATGFGSRQRRITGDQYDNFSIDFVCDNGVHFHSMSRQIDGCSNNVSEFLQGTKGTWESGGGGSGACVIKDLAGNVLWQYDLEAEKAAHQQNNPYVLEHVNWISCIRQGTPIMQAEETAVSNLAAIMGRESAYTGKTVTWDEISAASLNYMPEKLELGPMDMGKYTVPVPGEAKKA</sequence>
<reference evidence="4 5" key="1">
    <citation type="submission" date="2011-08" db="EMBL/GenBank/DDBJ databases">
        <title>The Genome Sequence of Alistipes indistinctus YIT 12060.</title>
        <authorList>
            <consortium name="The Broad Institute Genome Sequencing Platform"/>
            <person name="Earl A."/>
            <person name="Ward D."/>
            <person name="Feldgarden M."/>
            <person name="Gevers D."/>
            <person name="Morotomi M."/>
            <person name="Young S.K."/>
            <person name="Zeng Q."/>
            <person name="Gargeya S."/>
            <person name="Fitzgerald M."/>
            <person name="Haas B."/>
            <person name="Abouelleil A."/>
            <person name="Alvarado L."/>
            <person name="Arachchi H.M."/>
            <person name="Berlin A."/>
            <person name="Brown A."/>
            <person name="Chapman S.B."/>
            <person name="Chen Z."/>
            <person name="Dunbar C."/>
            <person name="Freedman E."/>
            <person name="Gearin G."/>
            <person name="Gellesch M."/>
            <person name="Goldberg J."/>
            <person name="Griggs A."/>
            <person name="Gujja S."/>
            <person name="Heiman D."/>
            <person name="Howarth C."/>
            <person name="Larson L."/>
            <person name="Lui A."/>
            <person name="MacDonald P.J.P."/>
            <person name="Montmayeur A."/>
            <person name="Murphy C."/>
            <person name="Neiman D."/>
            <person name="Pearson M."/>
            <person name="Priest M."/>
            <person name="Roberts A."/>
            <person name="Saif S."/>
            <person name="Shea T."/>
            <person name="Shenoy N."/>
            <person name="Sisk P."/>
            <person name="Stolte C."/>
            <person name="Sykes S."/>
            <person name="Wortman J."/>
            <person name="Nusbaum C."/>
            <person name="Birren B."/>
        </authorList>
    </citation>
    <scope>NUCLEOTIDE SEQUENCE [LARGE SCALE GENOMIC DNA]</scope>
    <source>
        <strain evidence="4 5">YIT 12060</strain>
    </source>
</reference>
<keyword evidence="1" id="KW-0812">Transmembrane</keyword>
<dbReference type="Pfam" id="PF22725">
    <property type="entry name" value="GFO_IDH_MocA_C3"/>
    <property type="match status" value="1"/>
</dbReference>
<name>G5H6X3_9BACT</name>
<dbReference type="RefSeq" id="WP_009133622.1">
    <property type="nucleotide sequence ID" value="NZ_CP102250.1"/>
</dbReference>
<evidence type="ECO:0000313" key="4">
    <source>
        <dbReference type="EMBL" id="EHB92612.1"/>
    </source>
</evidence>
<dbReference type="PROSITE" id="PS51257">
    <property type="entry name" value="PROKAR_LIPOPROTEIN"/>
    <property type="match status" value="1"/>
</dbReference>
<dbReference type="NCBIfam" id="TIGR01409">
    <property type="entry name" value="TAT_signal_seq"/>
    <property type="match status" value="1"/>
</dbReference>
<accession>G5H6X3</accession>
<dbReference type="InterPro" id="IPR019546">
    <property type="entry name" value="TAT_signal_bac_arc"/>
</dbReference>
<evidence type="ECO:0000259" key="3">
    <source>
        <dbReference type="Pfam" id="PF22725"/>
    </source>
</evidence>
<dbReference type="STRING" id="742725.HMPREF9450_00816"/>
<dbReference type="Gene3D" id="3.30.360.10">
    <property type="entry name" value="Dihydrodipicolinate Reductase, domain 2"/>
    <property type="match status" value="1"/>
</dbReference>
<feature type="transmembrane region" description="Helical" evidence="1">
    <location>
        <begin position="12"/>
        <end position="31"/>
    </location>
</feature>
<dbReference type="EMBL" id="ADLD01000009">
    <property type="protein sequence ID" value="EHB92612.1"/>
    <property type="molecule type" value="Genomic_DNA"/>
</dbReference>
<dbReference type="InterPro" id="IPR000683">
    <property type="entry name" value="Gfo/Idh/MocA-like_OxRdtase_N"/>
</dbReference>
<dbReference type="PANTHER" id="PTHR43818">
    <property type="entry name" value="BCDNA.GH03377"/>
    <property type="match status" value="1"/>
</dbReference>
<dbReference type="SUPFAM" id="SSF51735">
    <property type="entry name" value="NAD(P)-binding Rossmann-fold domains"/>
    <property type="match status" value="1"/>
</dbReference>
<dbReference type="OrthoDB" id="127583at2"/>
<dbReference type="InterPro" id="IPR050463">
    <property type="entry name" value="Gfo/Idh/MocA_oxidrdct_glycsds"/>
</dbReference>
<dbReference type="GO" id="GO:0000166">
    <property type="term" value="F:nucleotide binding"/>
    <property type="evidence" value="ECO:0007669"/>
    <property type="project" value="InterPro"/>
</dbReference>
<evidence type="ECO:0000313" key="5">
    <source>
        <dbReference type="Proteomes" id="UP000006008"/>
    </source>
</evidence>
<dbReference type="Gene3D" id="3.40.50.720">
    <property type="entry name" value="NAD(P)-binding Rossmann-like Domain"/>
    <property type="match status" value="1"/>
</dbReference>
<gene>
    <name evidence="4" type="ORF">HMPREF9450_00816</name>
</gene>
<dbReference type="GeneID" id="92816168"/>
<evidence type="ECO:0000256" key="1">
    <source>
        <dbReference type="SAM" id="Phobius"/>
    </source>
</evidence>
<feature type="domain" description="GFO/IDH/MocA-like oxidoreductase" evidence="3">
    <location>
        <begin position="211"/>
        <end position="341"/>
    </location>
</feature>
<dbReference type="eggNOG" id="COG0673">
    <property type="taxonomic scope" value="Bacteria"/>
</dbReference>
<protein>
    <recommendedName>
        <fullName evidence="6">Gfo/Idh/MocA-like oxidoreductase N-terminal domain-containing protein</fullName>
    </recommendedName>
</protein>
<keyword evidence="1" id="KW-1133">Transmembrane helix</keyword>
<organism evidence="4 5">
    <name type="scientific">Alistipes indistinctus YIT 12060</name>
    <dbReference type="NCBI Taxonomy" id="742725"/>
    <lineage>
        <taxon>Bacteria</taxon>
        <taxon>Pseudomonadati</taxon>
        <taxon>Bacteroidota</taxon>
        <taxon>Bacteroidia</taxon>
        <taxon>Bacteroidales</taxon>
        <taxon>Rikenellaceae</taxon>
        <taxon>Alistipes</taxon>
    </lineage>
</organism>
<dbReference type="InterPro" id="IPR006311">
    <property type="entry name" value="TAT_signal"/>
</dbReference>
<evidence type="ECO:0000259" key="2">
    <source>
        <dbReference type="Pfam" id="PF01408"/>
    </source>
</evidence>
<keyword evidence="1" id="KW-0472">Membrane</keyword>
<proteinExistence type="predicted"/>
<dbReference type="Proteomes" id="UP000006008">
    <property type="component" value="Unassembled WGS sequence"/>
</dbReference>
<dbReference type="PANTHER" id="PTHR43818:SF5">
    <property type="entry name" value="OXIDOREDUCTASE FAMILY PROTEIN"/>
    <property type="match status" value="1"/>
</dbReference>
<comment type="caution">
    <text evidence="4">The sequence shown here is derived from an EMBL/GenBank/DDBJ whole genome shotgun (WGS) entry which is preliminary data.</text>
</comment>
<dbReference type="PROSITE" id="PS51318">
    <property type="entry name" value="TAT"/>
    <property type="match status" value="1"/>
</dbReference>
<feature type="domain" description="Gfo/Idh/MocA-like oxidoreductase N-terminal" evidence="2">
    <location>
        <begin position="67"/>
        <end position="190"/>
    </location>
</feature>
<dbReference type="InterPro" id="IPR055170">
    <property type="entry name" value="GFO_IDH_MocA-like_dom"/>
</dbReference>